<dbReference type="SUPFAM" id="SSF81296">
    <property type="entry name" value="E set domains"/>
    <property type="match status" value="1"/>
</dbReference>
<feature type="domain" description="FAD-binding FR-type" evidence="14">
    <location>
        <begin position="594"/>
        <end position="707"/>
    </location>
</feature>
<keyword evidence="16" id="KW-1185">Reference proteome</keyword>
<keyword evidence="7" id="KW-0349">Heme</keyword>
<dbReference type="PROSITE" id="PS50255">
    <property type="entry name" value="CYTOCHROME_B5_2"/>
    <property type="match status" value="1"/>
</dbReference>
<gene>
    <name evidence="15" type="primary">NIA1</name>
    <name evidence="15" type="ORF">AURANDRAFT_53391</name>
</gene>
<evidence type="ECO:0000259" key="14">
    <source>
        <dbReference type="PROSITE" id="PS51384"/>
    </source>
</evidence>
<dbReference type="GO" id="GO:0006790">
    <property type="term" value="P:sulfur compound metabolic process"/>
    <property type="evidence" value="ECO:0007669"/>
    <property type="project" value="TreeGrafter"/>
</dbReference>
<evidence type="ECO:0000256" key="7">
    <source>
        <dbReference type="ARBA" id="ARBA00022617"/>
    </source>
</evidence>
<dbReference type="GO" id="GO:0020037">
    <property type="term" value="F:heme binding"/>
    <property type="evidence" value="ECO:0007669"/>
    <property type="project" value="InterPro"/>
</dbReference>
<comment type="subunit">
    <text evidence="5">Homodimer.</text>
</comment>
<dbReference type="SUPFAM" id="SSF63380">
    <property type="entry name" value="Riboflavin synthase domain-like"/>
    <property type="match status" value="1"/>
</dbReference>
<dbReference type="PROSITE" id="PS00191">
    <property type="entry name" value="CYTOCHROME_B5_1"/>
    <property type="match status" value="1"/>
</dbReference>
<dbReference type="Gene3D" id="2.40.30.10">
    <property type="entry name" value="Translation factors"/>
    <property type="match status" value="1"/>
</dbReference>
<dbReference type="SUPFAM" id="SSF52343">
    <property type="entry name" value="Ferredoxin reductase-like, C-terminal NADP-linked domain"/>
    <property type="match status" value="1"/>
</dbReference>
<evidence type="ECO:0000256" key="3">
    <source>
        <dbReference type="ARBA" id="ARBA00003838"/>
    </source>
</evidence>
<dbReference type="InterPro" id="IPR008333">
    <property type="entry name" value="Cbr1-like_FAD-bd_dom"/>
</dbReference>
<comment type="function">
    <text evidence="3">Nitrate reductase is a key enzyme involved in the first step of nitrate assimilation in plants, fungi and bacteria.</text>
</comment>
<comment type="cofactor">
    <cofactor evidence="2">
        <name>heme</name>
        <dbReference type="ChEBI" id="CHEBI:30413"/>
    </cofactor>
</comment>
<dbReference type="Gene3D" id="3.40.50.80">
    <property type="entry name" value="Nucleotide-binding domain of ferredoxin-NADP reductase (FNR) module"/>
    <property type="match status" value="1"/>
</dbReference>
<dbReference type="Gene3D" id="2.60.40.650">
    <property type="match status" value="1"/>
</dbReference>
<evidence type="ECO:0000256" key="11">
    <source>
        <dbReference type="ARBA" id="ARBA00023063"/>
    </source>
</evidence>
<keyword evidence="11" id="KW-0534">Nitrate assimilation</keyword>
<dbReference type="Pfam" id="PF00174">
    <property type="entry name" value="Oxidored_molyb"/>
    <property type="match status" value="1"/>
</dbReference>
<dbReference type="Pfam" id="PF03404">
    <property type="entry name" value="Mo-co_dimer"/>
    <property type="match status" value="1"/>
</dbReference>
<dbReference type="PRINTS" id="PR00406">
    <property type="entry name" value="CYTB5RDTASE"/>
</dbReference>
<evidence type="ECO:0000313" key="16">
    <source>
        <dbReference type="Proteomes" id="UP000002729"/>
    </source>
</evidence>
<dbReference type="PANTHER" id="PTHR19372">
    <property type="entry name" value="SULFITE REDUCTASE"/>
    <property type="match status" value="1"/>
</dbReference>
<dbReference type="GeneID" id="20222296"/>
<comment type="cofactor">
    <cofactor evidence="1">
        <name>Mo-molybdopterin</name>
        <dbReference type="ChEBI" id="CHEBI:71302"/>
    </cofactor>
</comment>
<dbReference type="GO" id="GO:0042128">
    <property type="term" value="P:nitrate assimilation"/>
    <property type="evidence" value="ECO:0007669"/>
    <property type="project" value="UniProtKB-KW"/>
</dbReference>
<dbReference type="InterPro" id="IPR000572">
    <property type="entry name" value="OxRdtase_Mopterin-bd_dom"/>
</dbReference>
<dbReference type="CDD" id="cd06183">
    <property type="entry name" value="cyt_b5_reduct_like"/>
    <property type="match status" value="1"/>
</dbReference>
<evidence type="ECO:0000313" key="15">
    <source>
        <dbReference type="EMBL" id="EGB09305.1"/>
    </source>
</evidence>
<dbReference type="Gene3D" id="3.10.120.10">
    <property type="entry name" value="Cytochrome b5-like heme/steroid binding domain"/>
    <property type="match status" value="1"/>
</dbReference>
<dbReference type="InParanoid" id="F0Y6U9"/>
<dbReference type="Pfam" id="PF00175">
    <property type="entry name" value="NAD_binding_1"/>
    <property type="match status" value="1"/>
</dbReference>
<dbReference type="Pfam" id="PF00970">
    <property type="entry name" value="FAD_binding_6"/>
    <property type="match status" value="1"/>
</dbReference>
<dbReference type="SUPFAM" id="SSF56524">
    <property type="entry name" value="Oxidoreductase molybdopterin-binding domain"/>
    <property type="match status" value="1"/>
</dbReference>
<dbReference type="AlphaFoldDB" id="F0Y6U9"/>
<keyword evidence="6" id="KW-0500">Molybdenum</keyword>
<dbReference type="SUPFAM" id="SSF55856">
    <property type="entry name" value="Cytochrome b5-like heme/steroid binding domain"/>
    <property type="match status" value="1"/>
</dbReference>
<keyword evidence="8" id="KW-0479">Metal-binding</keyword>
<evidence type="ECO:0000256" key="5">
    <source>
        <dbReference type="ARBA" id="ARBA00011738"/>
    </source>
</evidence>
<evidence type="ECO:0000256" key="12">
    <source>
        <dbReference type="SAM" id="MobiDB-lite"/>
    </source>
</evidence>
<dbReference type="Proteomes" id="UP000002729">
    <property type="component" value="Unassembled WGS sequence"/>
</dbReference>
<feature type="region of interest" description="Disordered" evidence="12">
    <location>
        <begin position="1"/>
        <end position="29"/>
    </location>
</feature>
<dbReference type="InterPro" id="IPR039261">
    <property type="entry name" value="FNR_nucleotide-bd"/>
</dbReference>
<feature type="compositionally biased region" description="Basic and acidic residues" evidence="12">
    <location>
        <begin position="8"/>
        <end position="26"/>
    </location>
</feature>
<dbReference type="InterPro" id="IPR001433">
    <property type="entry name" value="OxRdtase_FAD/NAD-bd"/>
</dbReference>
<accession>F0Y6U9</accession>
<dbReference type="Gene3D" id="3.90.420.10">
    <property type="entry name" value="Oxidoreductase, molybdopterin-binding domain"/>
    <property type="match status" value="1"/>
</dbReference>
<dbReference type="OrthoDB" id="432685at2759"/>
<name>F0Y6U9_AURAN</name>
<organism evidence="16">
    <name type="scientific">Aureococcus anophagefferens</name>
    <name type="common">Harmful bloom alga</name>
    <dbReference type="NCBI Taxonomy" id="44056"/>
    <lineage>
        <taxon>Eukaryota</taxon>
        <taxon>Sar</taxon>
        <taxon>Stramenopiles</taxon>
        <taxon>Ochrophyta</taxon>
        <taxon>Pelagophyceae</taxon>
        <taxon>Pelagomonadales</taxon>
        <taxon>Pelagomonadaceae</taxon>
        <taxon>Aureococcus</taxon>
    </lineage>
</organism>
<dbReference type="eggNOG" id="KOG0534">
    <property type="taxonomic scope" value="Eukaryota"/>
</dbReference>
<dbReference type="eggNOG" id="KOG0535">
    <property type="taxonomic scope" value="Eukaryota"/>
</dbReference>
<evidence type="ECO:0000259" key="13">
    <source>
        <dbReference type="PROSITE" id="PS50255"/>
    </source>
</evidence>
<evidence type="ECO:0000256" key="9">
    <source>
        <dbReference type="ARBA" id="ARBA00023002"/>
    </source>
</evidence>
<dbReference type="RefSeq" id="XP_009036402.1">
    <property type="nucleotide sequence ID" value="XM_009038154.1"/>
</dbReference>
<dbReference type="SMART" id="SM01117">
    <property type="entry name" value="Cyt-b5"/>
    <property type="match status" value="1"/>
</dbReference>
<dbReference type="FunFam" id="3.90.420.10:FF:000003">
    <property type="entry name" value="Nitrate reductase"/>
    <property type="match status" value="1"/>
</dbReference>
<keyword evidence="10" id="KW-0408">Iron</keyword>
<evidence type="ECO:0000256" key="6">
    <source>
        <dbReference type="ARBA" id="ARBA00022505"/>
    </source>
</evidence>
<dbReference type="PROSITE" id="PS51384">
    <property type="entry name" value="FAD_FR"/>
    <property type="match status" value="1"/>
</dbReference>
<dbReference type="PRINTS" id="PR00363">
    <property type="entry name" value="CYTOCHROMEB5"/>
</dbReference>
<dbReference type="InterPro" id="IPR036400">
    <property type="entry name" value="Cyt_B5-like_heme/steroid_sf"/>
</dbReference>
<dbReference type="InterPro" id="IPR017927">
    <property type="entry name" value="FAD-bd_FR_type"/>
</dbReference>
<dbReference type="KEGG" id="aaf:AURANDRAFT_53391"/>
<dbReference type="GO" id="GO:0030151">
    <property type="term" value="F:molybdenum ion binding"/>
    <property type="evidence" value="ECO:0007669"/>
    <property type="project" value="InterPro"/>
</dbReference>
<dbReference type="InterPro" id="IPR005066">
    <property type="entry name" value="MoCF_OxRdtse_dimer"/>
</dbReference>
<dbReference type="InterPro" id="IPR017938">
    <property type="entry name" value="Riboflavin_synthase-like_b-brl"/>
</dbReference>
<dbReference type="PANTHER" id="PTHR19372:SF7">
    <property type="entry name" value="SULFITE OXIDASE, MITOCHONDRIAL"/>
    <property type="match status" value="1"/>
</dbReference>
<keyword evidence="9" id="KW-0560">Oxidoreductase</keyword>
<dbReference type="OMA" id="KAMMPDY"/>
<dbReference type="PRINTS" id="PR00407">
    <property type="entry name" value="EUMOPTERIN"/>
</dbReference>
<comment type="similarity">
    <text evidence="4">Belongs to the nitrate reductase family.</text>
</comment>
<feature type="domain" description="Cytochrome b5 heme-binding" evidence="13">
    <location>
        <begin position="492"/>
        <end position="567"/>
    </location>
</feature>
<dbReference type="GO" id="GO:0008482">
    <property type="term" value="F:sulfite oxidase activity"/>
    <property type="evidence" value="ECO:0007669"/>
    <property type="project" value="TreeGrafter"/>
</dbReference>
<dbReference type="InterPro" id="IPR014756">
    <property type="entry name" value="Ig_E-set"/>
</dbReference>
<sequence>MGPARADAGFKRHPEEFPVPDPKDASTPDAWVKRNPALVRLTGRHPFNVEPPLPLLEAHGHSTPASLHYVRNHGAVPVAYGSAAEADAVYDGWRCEVLAGGGVEAKSLSMADLEKFPKVVVPSLLVCAGNRRKEQNMIKRTIGFNWGAAGLGMSEWGGCHLADVLASLGAPTDPAAWDGGGHVCFRGPDKELPGGADGSYGTSLTLRYVMDKSNDVILAWDCQNGARLQADHGFPLRILIPGFIGGRMVKWLKEIKISPEQSDNHYHFKDNRVLPVNVTPEQAEAEGWWFKPDYIINELNINSAMFHPGHGEVLDLATAGPTYDVEGYAYGGGGRKIIRVEVTLDGGASWFLVKDGDVTHPPNTPNKAGKYWGWCFWKITVPTADLLKAPNVACRAWDAAMNTQPSNLTWNVMGMLNNPWFTVVKHFDAGPAGTPVLVFEHPTLAGAQAGGWMTDDARRLAGASLTPESAGAAAMRDMHAARAAAATGAPLGNTYTLADVAKHDTPQDCWIAVNGVVYDTNPYLAEHPGGASSITMNAGTDATDEFTAIHSRKAWTLLDKYAIGTLAADGGGAAAAADAPRLDAKGRPVALNPKKRVKLKLAQRVQLSDDSFRLTFALPSDDHVLGLPTGQHVLVYGQDAAGKSVARAYTPATADEVTGRVDFVIKAYRPLPPRFPDGGALSQHLCDRIAVGSEVEFRGPMGEIEYLGGGAFEVHDDKGVKKRIAVKRAGLIAGGTGLTPMLQLITAVGAEVAADAPGAPALSFLLGNRTEADILCRDEIEAAQKAGAVDLHYTLDKPPPGWPHHTGFIDDAMLAATMPKPAKDTYFFCCGPPPMIKSALAKLEAAGHSKANMLCF</sequence>
<dbReference type="eggNOG" id="KOG0537">
    <property type="taxonomic scope" value="Eukaryota"/>
</dbReference>
<dbReference type="InterPro" id="IPR008335">
    <property type="entry name" value="Mopterin_OxRdtase_euk"/>
</dbReference>
<evidence type="ECO:0000256" key="10">
    <source>
        <dbReference type="ARBA" id="ARBA00023004"/>
    </source>
</evidence>
<dbReference type="InterPro" id="IPR018506">
    <property type="entry name" value="Cyt_B5_heme-BS"/>
</dbReference>
<dbReference type="Pfam" id="PF00173">
    <property type="entry name" value="Cyt-b5"/>
    <property type="match status" value="1"/>
</dbReference>
<dbReference type="GO" id="GO:0043546">
    <property type="term" value="F:molybdopterin cofactor binding"/>
    <property type="evidence" value="ECO:0007669"/>
    <property type="project" value="TreeGrafter"/>
</dbReference>
<evidence type="ECO:0000256" key="2">
    <source>
        <dbReference type="ARBA" id="ARBA00001971"/>
    </source>
</evidence>
<evidence type="ECO:0000256" key="1">
    <source>
        <dbReference type="ARBA" id="ARBA00001924"/>
    </source>
</evidence>
<dbReference type="InterPro" id="IPR036374">
    <property type="entry name" value="OxRdtase_Mopterin-bd_sf"/>
</dbReference>
<proteinExistence type="inferred from homology"/>
<dbReference type="EMBL" id="GL833126">
    <property type="protein sequence ID" value="EGB09305.1"/>
    <property type="molecule type" value="Genomic_DNA"/>
</dbReference>
<evidence type="ECO:0000256" key="4">
    <source>
        <dbReference type="ARBA" id="ARBA00006253"/>
    </source>
</evidence>
<reference evidence="15 16" key="1">
    <citation type="journal article" date="2011" name="Proc. Natl. Acad. Sci. U.S.A.">
        <title>Niche of harmful alga Aureococcus anophagefferens revealed through ecogenomics.</title>
        <authorList>
            <person name="Gobler C.J."/>
            <person name="Berry D.L."/>
            <person name="Dyhrman S.T."/>
            <person name="Wilhelm S.W."/>
            <person name="Salamov A."/>
            <person name="Lobanov A.V."/>
            <person name="Zhang Y."/>
            <person name="Collier J.L."/>
            <person name="Wurch L.L."/>
            <person name="Kustka A.B."/>
            <person name="Dill B.D."/>
            <person name="Shah M."/>
            <person name="VerBerkmoes N.C."/>
            <person name="Kuo A."/>
            <person name="Terry A."/>
            <person name="Pangilinan J."/>
            <person name="Lindquist E.A."/>
            <person name="Lucas S."/>
            <person name="Paulsen I.T."/>
            <person name="Hattenrath-Lehmann T.K."/>
            <person name="Talmage S.C."/>
            <person name="Walker E.A."/>
            <person name="Koch F."/>
            <person name="Burson A.M."/>
            <person name="Marcoval M.A."/>
            <person name="Tang Y.Z."/>
            <person name="Lecleir G.R."/>
            <person name="Coyne K.J."/>
            <person name="Berg G.M."/>
            <person name="Bertrand E.M."/>
            <person name="Saito M.A."/>
            <person name="Gladyshev V.N."/>
            <person name="Grigoriev I.V."/>
        </authorList>
    </citation>
    <scope>NUCLEOTIDE SEQUENCE [LARGE SCALE GENOMIC DNA]</scope>
    <source>
        <strain evidence="16">CCMP 1984</strain>
    </source>
</reference>
<dbReference type="InterPro" id="IPR001199">
    <property type="entry name" value="Cyt_B5-like_heme/steroid-bd"/>
</dbReference>
<protein>
    <submittedName>
        <fullName evidence="15">Uncharacterized protein NIA1</fullName>
    </submittedName>
</protein>
<evidence type="ECO:0000256" key="8">
    <source>
        <dbReference type="ARBA" id="ARBA00022723"/>
    </source>
</evidence>